<organism evidence="4 5">
    <name type="scientific">Chelonia mydas</name>
    <name type="common">Green sea-turtle</name>
    <name type="synonym">Chelonia agassizi</name>
    <dbReference type="NCBI Taxonomy" id="8469"/>
    <lineage>
        <taxon>Eukaryota</taxon>
        <taxon>Metazoa</taxon>
        <taxon>Chordata</taxon>
        <taxon>Craniata</taxon>
        <taxon>Vertebrata</taxon>
        <taxon>Euteleostomi</taxon>
        <taxon>Archelosauria</taxon>
        <taxon>Testudinata</taxon>
        <taxon>Testudines</taxon>
        <taxon>Cryptodira</taxon>
        <taxon>Durocryptodira</taxon>
        <taxon>Americhelydia</taxon>
        <taxon>Chelonioidea</taxon>
        <taxon>Cheloniidae</taxon>
        <taxon>Chelonia</taxon>
    </lineage>
</organism>
<feature type="region of interest" description="Disordered" evidence="2">
    <location>
        <begin position="399"/>
        <end position="548"/>
    </location>
</feature>
<reference evidence="5" key="1">
    <citation type="journal article" date="2013" name="Nat. Genet.">
        <title>The draft genomes of soft-shell turtle and green sea turtle yield insights into the development and evolution of the turtle-specific body plan.</title>
        <authorList>
            <person name="Wang Z."/>
            <person name="Pascual-Anaya J."/>
            <person name="Zadissa A."/>
            <person name="Li W."/>
            <person name="Niimura Y."/>
            <person name="Huang Z."/>
            <person name="Li C."/>
            <person name="White S."/>
            <person name="Xiong Z."/>
            <person name="Fang D."/>
            <person name="Wang B."/>
            <person name="Ming Y."/>
            <person name="Chen Y."/>
            <person name="Zheng Y."/>
            <person name="Kuraku S."/>
            <person name="Pignatelli M."/>
            <person name="Herrero J."/>
            <person name="Beal K."/>
            <person name="Nozawa M."/>
            <person name="Li Q."/>
            <person name="Wang J."/>
            <person name="Zhang H."/>
            <person name="Yu L."/>
            <person name="Shigenobu S."/>
            <person name="Wang J."/>
            <person name="Liu J."/>
            <person name="Flicek P."/>
            <person name="Searle S."/>
            <person name="Wang J."/>
            <person name="Kuratani S."/>
            <person name="Yin Y."/>
            <person name="Aken B."/>
            <person name="Zhang G."/>
            <person name="Irie N."/>
        </authorList>
    </citation>
    <scope>NUCLEOTIDE SEQUENCE [LARGE SCALE GENOMIC DNA]</scope>
</reference>
<comment type="caution">
    <text evidence="1">Lacks conserved residue(s) required for the propagation of feature annotation.</text>
</comment>
<feature type="compositionally biased region" description="Acidic residues" evidence="2">
    <location>
        <begin position="418"/>
        <end position="427"/>
    </location>
</feature>
<keyword evidence="5" id="KW-1185">Reference proteome</keyword>
<evidence type="ECO:0000313" key="4">
    <source>
        <dbReference type="EMBL" id="EMP40133.1"/>
    </source>
</evidence>
<sequence length="548" mass="62314">MDLERQTAAGGNRNRPNLWTRQVLSASPPPPPNTVTGILHPQTAQCAFENMRPRDPYPSHTAPRIQPSTGFQFRDVSPLRDKPIWNDPRNKSEPWTKSLRKYRVTLNHRPVESVLSRKAPFAAQQFLIGVWFLKLFCCKIGQTGQSLCKRINGHKSDVTNHNIRKPVWPIAAPTGCGSPLQANGGCGKRRRPRDVLDVLPAAPIGLERRTTASGNHDRLNLWTREVFLKMKGSKGKLSKTRLYKKTGSNVSQQTAVFKFSKGSINTFKIHGPEIGEIQNITLEHDGLEKQQAWYVEEITVTNPSREKTWHFLGRQWLSLYHTDCQLSRSFMPTGKGRLAVVDGKPDHTGQISKTSVINMLSQIPLKFGVLQEGARHHHQMTKELIKGYSWAEVQPASLCGEENNNDMKEKNKKNKATEEEEEDEEDEIHDKKKKKSSSTEASEKKKSKSREALDNGAVKKKKKKEDKGHENASEDEDEDAKKQKKKAKKGKEEEKLDKKKGKGEKSKKEKKELSFAELYEQELRDYHTDSTNETEDEYNKKKGERGPL</sequence>
<feature type="compositionally biased region" description="Basic and acidic residues" evidence="2">
    <location>
        <begin position="490"/>
        <end position="514"/>
    </location>
</feature>
<dbReference type="SUPFAM" id="SSF49723">
    <property type="entry name" value="Lipase/lipooxygenase domain (PLAT/LH2 domain)"/>
    <property type="match status" value="1"/>
</dbReference>
<dbReference type="Gene3D" id="2.40.180.10">
    <property type="entry name" value="Catalase core domain"/>
    <property type="match status" value="1"/>
</dbReference>
<feature type="region of interest" description="Disordered" evidence="2">
    <location>
        <begin position="50"/>
        <end position="71"/>
    </location>
</feature>
<feature type="compositionally biased region" description="Basic and acidic residues" evidence="2">
    <location>
        <begin position="521"/>
        <end position="530"/>
    </location>
</feature>
<protein>
    <submittedName>
        <fullName evidence="4">Lipoxygenase like proteiny domain-containing protein 1</fullName>
    </submittedName>
</protein>
<proteinExistence type="predicted"/>
<dbReference type="InterPro" id="IPR036392">
    <property type="entry name" value="PLAT/LH2_dom_sf"/>
</dbReference>
<dbReference type="InterPro" id="IPR051223">
    <property type="entry name" value="Polycystin"/>
</dbReference>
<feature type="domain" description="PLAT" evidence="3">
    <location>
        <begin position="205"/>
        <end position="331"/>
    </location>
</feature>
<dbReference type="GO" id="GO:0016020">
    <property type="term" value="C:membrane"/>
    <property type="evidence" value="ECO:0007669"/>
    <property type="project" value="TreeGrafter"/>
</dbReference>
<dbReference type="PANTHER" id="PTHR10877">
    <property type="entry name" value="POLYCYSTIN FAMILY MEMBER"/>
    <property type="match status" value="1"/>
</dbReference>
<dbReference type="PROSITE" id="PS50095">
    <property type="entry name" value="PLAT"/>
    <property type="match status" value="1"/>
</dbReference>
<evidence type="ECO:0000259" key="3">
    <source>
        <dbReference type="PROSITE" id="PS50095"/>
    </source>
</evidence>
<dbReference type="InterPro" id="IPR001024">
    <property type="entry name" value="PLAT/LH2_dom"/>
</dbReference>
<dbReference type="AlphaFoldDB" id="M7C6I9"/>
<dbReference type="GO" id="GO:0005262">
    <property type="term" value="F:calcium channel activity"/>
    <property type="evidence" value="ECO:0007669"/>
    <property type="project" value="TreeGrafter"/>
</dbReference>
<evidence type="ECO:0000256" key="1">
    <source>
        <dbReference type="PROSITE-ProRule" id="PRU00152"/>
    </source>
</evidence>
<feature type="compositionally biased region" description="Basic and acidic residues" evidence="2">
    <location>
        <begin position="441"/>
        <end position="453"/>
    </location>
</feature>
<dbReference type="Proteomes" id="UP000031443">
    <property type="component" value="Unassembled WGS sequence"/>
</dbReference>
<evidence type="ECO:0000256" key="2">
    <source>
        <dbReference type="SAM" id="MobiDB-lite"/>
    </source>
</evidence>
<accession>M7C6I9</accession>
<evidence type="ECO:0000313" key="5">
    <source>
        <dbReference type="Proteomes" id="UP000031443"/>
    </source>
</evidence>
<gene>
    <name evidence="4" type="ORF">UY3_02637</name>
</gene>
<feature type="region of interest" description="Disordered" evidence="2">
    <location>
        <begin position="1"/>
        <end position="30"/>
    </location>
</feature>
<feature type="compositionally biased region" description="Polar residues" evidence="2">
    <location>
        <begin position="14"/>
        <end position="25"/>
    </location>
</feature>
<dbReference type="PANTHER" id="PTHR10877:SF150">
    <property type="entry name" value="REJ DOMAIN-CONTAINING PROTEIN"/>
    <property type="match status" value="1"/>
</dbReference>
<dbReference type="GO" id="GO:0050982">
    <property type="term" value="P:detection of mechanical stimulus"/>
    <property type="evidence" value="ECO:0007669"/>
    <property type="project" value="TreeGrafter"/>
</dbReference>
<name>M7C6I9_CHEMY</name>
<dbReference type="Pfam" id="PF01477">
    <property type="entry name" value="PLAT"/>
    <property type="match status" value="1"/>
</dbReference>
<dbReference type="EMBL" id="KB514475">
    <property type="protein sequence ID" value="EMP40133.1"/>
    <property type="molecule type" value="Genomic_DNA"/>
</dbReference>
<feature type="compositionally biased region" description="Basic and acidic residues" evidence="2">
    <location>
        <begin position="537"/>
        <end position="548"/>
    </location>
</feature>